<gene>
    <name evidence="1" type="ORF">ZEAMMB73_Zm00001d010831</name>
</gene>
<protein>
    <submittedName>
        <fullName evidence="1">Uncharacterized protein</fullName>
    </submittedName>
</protein>
<organism evidence="1">
    <name type="scientific">Zea mays</name>
    <name type="common">Maize</name>
    <dbReference type="NCBI Taxonomy" id="4577"/>
    <lineage>
        <taxon>Eukaryota</taxon>
        <taxon>Viridiplantae</taxon>
        <taxon>Streptophyta</taxon>
        <taxon>Embryophyta</taxon>
        <taxon>Tracheophyta</taxon>
        <taxon>Spermatophyta</taxon>
        <taxon>Magnoliopsida</taxon>
        <taxon>Liliopsida</taxon>
        <taxon>Poales</taxon>
        <taxon>Poaceae</taxon>
        <taxon>PACMAD clade</taxon>
        <taxon>Panicoideae</taxon>
        <taxon>Andropogonodae</taxon>
        <taxon>Andropogoneae</taxon>
        <taxon>Tripsacinae</taxon>
        <taxon>Zea</taxon>
    </lineage>
</organism>
<reference evidence="1" key="1">
    <citation type="submission" date="2015-12" db="EMBL/GenBank/DDBJ databases">
        <title>Update maize B73 reference genome by single molecule sequencing technologies.</title>
        <authorList>
            <consortium name="Maize Genome Sequencing Project"/>
            <person name="Ware D."/>
        </authorList>
    </citation>
    <scope>NUCLEOTIDE SEQUENCE</scope>
    <source>
        <tissue evidence="1">Seedling</tissue>
    </source>
</reference>
<dbReference type="EMBL" id="CM000784">
    <property type="protein sequence ID" value="AQK95039.1"/>
    <property type="molecule type" value="Genomic_DNA"/>
</dbReference>
<dbReference type="InParanoid" id="A0A1D6FU88"/>
<dbReference type="AlphaFoldDB" id="A0A1D6FU88"/>
<evidence type="ECO:0000313" key="1">
    <source>
        <dbReference type="EMBL" id="AQK95039.1"/>
    </source>
</evidence>
<sequence length="174" mass="16849">MPGGFPGGDSRGLPSSPSCSITVTAALDARSAELAADLAFRFGGGAEVVGIPAVARAAGGARGARSAELTGRAVGEGRAALVGELVAFGGAGEGRAPSQRAAPSRARAGGTIGWRARYPATRLVAGGLGGEVGGGTGEIPGAIAGASAACVMRGGRRVRGSGGTLMLWTLSLYT</sequence>
<proteinExistence type="predicted"/>
<accession>A0A1D6FU88</accession>
<name>A0A1D6FU88_MAIZE</name>